<keyword evidence="2" id="KW-1133">Transmembrane helix</keyword>
<keyword evidence="2" id="KW-0472">Membrane</keyword>
<evidence type="ECO:0000313" key="4">
    <source>
        <dbReference type="WBParaSite" id="Gr19_v10_g5934.t1"/>
    </source>
</evidence>
<accession>A0A914HYV5</accession>
<keyword evidence="2" id="KW-0812">Transmembrane</keyword>
<evidence type="ECO:0000256" key="1">
    <source>
        <dbReference type="SAM" id="MobiDB-lite"/>
    </source>
</evidence>
<dbReference type="WBParaSite" id="Gr19_v10_g5934.t1">
    <property type="protein sequence ID" value="Gr19_v10_g5934.t1"/>
    <property type="gene ID" value="Gr19_v10_g5934"/>
</dbReference>
<protein>
    <submittedName>
        <fullName evidence="4">Uncharacterized protein</fullName>
    </submittedName>
</protein>
<evidence type="ECO:0000313" key="3">
    <source>
        <dbReference type="Proteomes" id="UP000887572"/>
    </source>
</evidence>
<name>A0A914HYV5_GLORO</name>
<organism evidence="3 4">
    <name type="scientific">Globodera rostochiensis</name>
    <name type="common">Golden nematode worm</name>
    <name type="synonym">Heterodera rostochiensis</name>
    <dbReference type="NCBI Taxonomy" id="31243"/>
    <lineage>
        <taxon>Eukaryota</taxon>
        <taxon>Metazoa</taxon>
        <taxon>Ecdysozoa</taxon>
        <taxon>Nematoda</taxon>
        <taxon>Chromadorea</taxon>
        <taxon>Rhabditida</taxon>
        <taxon>Tylenchina</taxon>
        <taxon>Tylenchomorpha</taxon>
        <taxon>Tylenchoidea</taxon>
        <taxon>Heteroderidae</taxon>
        <taxon>Heteroderinae</taxon>
        <taxon>Globodera</taxon>
    </lineage>
</organism>
<proteinExistence type="predicted"/>
<feature type="region of interest" description="Disordered" evidence="1">
    <location>
        <begin position="308"/>
        <end position="330"/>
    </location>
</feature>
<keyword evidence="3" id="KW-1185">Reference proteome</keyword>
<reference evidence="4" key="1">
    <citation type="submission" date="2022-11" db="UniProtKB">
        <authorList>
            <consortium name="WormBaseParasite"/>
        </authorList>
    </citation>
    <scope>IDENTIFICATION</scope>
</reference>
<dbReference type="AlphaFoldDB" id="A0A914HYV5"/>
<dbReference type="Proteomes" id="UP000887572">
    <property type="component" value="Unplaced"/>
</dbReference>
<sequence length="380" mass="43136">MKSFTVVGTEVSGTEVWALKCPALNVGTEVSGTEVWALKCPALNVGTEVSGTEVWALKCPALKLIHECKNNMNENVQEKKQAGEFKVILLDVPTEQIPHQRPFPKISTDLIVPKAARTKEKIWTGAMHFLIESVVIELIVPKLRDIYESFGEQSLRAYMLAKEERQSQADEEEAVKKARILGDVILLEEDTDVDRQLTATFNFYGDTTTHVFATAFTHTRQTTYTATDYMAKLTAITNTATLTVNFNFYGYTITHVFVTAFIHTPPTTHINTTRCLKKDLIKRLSSHTNIIIIFIVIIVASFLPNSQSSNNNQQQQHQQQQQKKAKKIAKRQANHFKKTQYANIIETPLRHAPKVARYFHIYWEKKLVKFAQKQPSTTVI</sequence>
<feature type="compositionally biased region" description="Low complexity" evidence="1">
    <location>
        <begin position="308"/>
        <end position="322"/>
    </location>
</feature>
<feature type="transmembrane region" description="Helical" evidence="2">
    <location>
        <begin position="284"/>
        <end position="303"/>
    </location>
</feature>
<evidence type="ECO:0000256" key="2">
    <source>
        <dbReference type="SAM" id="Phobius"/>
    </source>
</evidence>